<dbReference type="Gene3D" id="3.30.730.10">
    <property type="entry name" value="AP2/ERF domain"/>
    <property type="match status" value="1"/>
</dbReference>
<feature type="domain" description="AP2/ERF" evidence="4">
    <location>
        <begin position="144"/>
        <end position="200"/>
    </location>
</feature>
<keyword evidence="3" id="KW-0804">Transcription</keyword>
<name>A0A0F9MF79_9ZZZZ</name>
<dbReference type="PROSITE" id="PS51032">
    <property type="entry name" value="AP2_ERF"/>
    <property type="match status" value="1"/>
</dbReference>
<dbReference type="SUPFAM" id="SSF54060">
    <property type="entry name" value="His-Me finger endonucleases"/>
    <property type="match status" value="1"/>
</dbReference>
<evidence type="ECO:0000256" key="3">
    <source>
        <dbReference type="ARBA" id="ARBA00023163"/>
    </source>
</evidence>
<dbReference type="GO" id="GO:0003677">
    <property type="term" value="F:DNA binding"/>
    <property type="evidence" value="ECO:0007669"/>
    <property type="project" value="UniProtKB-KW"/>
</dbReference>
<protein>
    <recommendedName>
        <fullName evidence="4">AP2/ERF domain-containing protein</fullName>
    </recommendedName>
</protein>
<dbReference type="AlphaFoldDB" id="A0A0F9MF79"/>
<dbReference type="GO" id="GO:0003700">
    <property type="term" value="F:DNA-binding transcription factor activity"/>
    <property type="evidence" value="ECO:0007669"/>
    <property type="project" value="InterPro"/>
</dbReference>
<evidence type="ECO:0000256" key="1">
    <source>
        <dbReference type="ARBA" id="ARBA00023015"/>
    </source>
</evidence>
<dbReference type="EMBL" id="LAZR01004734">
    <property type="protein sequence ID" value="KKN06040.1"/>
    <property type="molecule type" value="Genomic_DNA"/>
</dbReference>
<dbReference type="InterPro" id="IPR036955">
    <property type="entry name" value="AP2/ERF_dom_sf"/>
</dbReference>
<accession>A0A0F9MF79</accession>
<evidence type="ECO:0000313" key="5">
    <source>
        <dbReference type="EMBL" id="KKN06040.1"/>
    </source>
</evidence>
<keyword evidence="2" id="KW-0238">DNA-binding</keyword>
<organism evidence="5">
    <name type="scientific">marine sediment metagenome</name>
    <dbReference type="NCBI Taxonomy" id="412755"/>
    <lineage>
        <taxon>unclassified sequences</taxon>
        <taxon>metagenomes</taxon>
        <taxon>ecological metagenomes</taxon>
    </lineage>
</organism>
<reference evidence="5" key="1">
    <citation type="journal article" date="2015" name="Nature">
        <title>Complex archaea that bridge the gap between prokaryotes and eukaryotes.</title>
        <authorList>
            <person name="Spang A."/>
            <person name="Saw J.H."/>
            <person name="Jorgensen S.L."/>
            <person name="Zaremba-Niedzwiedzka K."/>
            <person name="Martijn J."/>
            <person name="Lind A.E."/>
            <person name="van Eijk R."/>
            <person name="Schleper C."/>
            <person name="Guy L."/>
            <person name="Ettema T.J."/>
        </authorList>
    </citation>
    <scope>NUCLEOTIDE SEQUENCE</scope>
</reference>
<keyword evidence="1" id="KW-0805">Transcription regulation</keyword>
<dbReference type="Pfam" id="PF00847">
    <property type="entry name" value="AP2"/>
    <property type="match status" value="1"/>
</dbReference>
<gene>
    <name evidence="5" type="ORF">LCGC14_1081180</name>
</gene>
<comment type="caution">
    <text evidence="5">The sequence shown here is derived from an EMBL/GenBank/DDBJ whole genome shotgun (WGS) entry which is preliminary data.</text>
</comment>
<sequence length="224" mass="25855">MLQLIHGTVSQSKQYYPQWWSSLPSKADCTNSAIEDILFGGNMKRIPLTRGKFALVDDEDSELVNLFKWRAAKGRNTYYAVAWVCFKDDRSIFIQMHRLILNSKPHEHTDHADMNGLNNQKYNIRKCNRSQNQHNRKSCIGSSQYKGVSWCKDRGKWIVHIGINGKHLNIGRFISEIEAAKAYDAKAKELHGEFARLNFQCHPIAKDYNELIRLEKGLKETDGD</sequence>
<dbReference type="SMART" id="SM00380">
    <property type="entry name" value="AP2"/>
    <property type="match status" value="1"/>
</dbReference>
<proteinExistence type="predicted"/>
<dbReference type="InterPro" id="IPR044925">
    <property type="entry name" value="His-Me_finger_sf"/>
</dbReference>
<dbReference type="InterPro" id="IPR016177">
    <property type="entry name" value="DNA-bd_dom_sf"/>
</dbReference>
<dbReference type="InterPro" id="IPR001471">
    <property type="entry name" value="AP2/ERF_dom"/>
</dbReference>
<dbReference type="SUPFAM" id="SSF54171">
    <property type="entry name" value="DNA-binding domain"/>
    <property type="match status" value="1"/>
</dbReference>
<evidence type="ECO:0000259" key="4">
    <source>
        <dbReference type="PROSITE" id="PS51032"/>
    </source>
</evidence>
<evidence type="ECO:0000256" key="2">
    <source>
        <dbReference type="ARBA" id="ARBA00023125"/>
    </source>
</evidence>